<organism evidence="1">
    <name type="scientific">Arundo donax</name>
    <name type="common">Giant reed</name>
    <name type="synonym">Donax arundinaceus</name>
    <dbReference type="NCBI Taxonomy" id="35708"/>
    <lineage>
        <taxon>Eukaryota</taxon>
        <taxon>Viridiplantae</taxon>
        <taxon>Streptophyta</taxon>
        <taxon>Embryophyta</taxon>
        <taxon>Tracheophyta</taxon>
        <taxon>Spermatophyta</taxon>
        <taxon>Magnoliopsida</taxon>
        <taxon>Liliopsida</taxon>
        <taxon>Poales</taxon>
        <taxon>Poaceae</taxon>
        <taxon>PACMAD clade</taxon>
        <taxon>Arundinoideae</taxon>
        <taxon>Arundineae</taxon>
        <taxon>Arundo</taxon>
    </lineage>
</organism>
<accession>A0A0A8YMN4</accession>
<evidence type="ECO:0000313" key="1">
    <source>
        <dbReference type="EMBL" id="JAD23837.1"/>
    </source>
</evidence>
<dbReference type="EMBL" id="GBRH01274058">
    <property type="protein sequence ID" value="JAD23837.1"/>
    <property type="molecule type" value="Transcribed_RNA"/>
</dbReference>
<sequence length="24" mass="2727">MHGYDISSVSYFPTILRINFHGTA</sequence>
<reference evidence="1" key="2">
    <citation type="journal article" date="2015" name="Data Brief">
        <title>Shoot transcriptome of the giant reed, Arundo donax.</title>
        <authorList>
            <person name="Barrero R.A."/>
            <person name="Guerrero F.D."/>
            <person name="Moolhuijzen P."/>
            <person name="Goolsby J.A."/>
            <person name="Tidwell J."/>
            <person name="Bellgard S.E."/>
            <person name="Bellgard M.I."/>
        </authorList>
    </citation>
    <scope>NUCLEOTIDE SEQUENCE</scope>
    <source>
        <tissue evidence="1">Shoot tissue taken approximately 20 cm above the soil surface</tissue>
    </source>
</reference>
<dbReference type="AlphaFoldDB" id="A0A0A8YMN4"/>
<reference evidence="1" key="1">
    <citation type="submission" date="2014-09" db="EMBL/GenBank/DDBJ databases">
        <authorList>
            <person name="Magalhaes I.L.F."/>
            <person name="Oliveira U."/>
            <person name="Santos F.R."/>
            <person name="Vidigal T.H.D.A."/>
            <person name="Brescovit A.D."/>
            <person name="Santos A.J."/>
        </authorList>
    </citation>
    <scope>NUCLEOTIDE SEQUENCE</scope>
    <source>
        <tissue evidence="1">Shoot tissue taken approximately 20 cm above the soil surface</tissue>
    </source>
</reference>
<proteinExistence type="predicted"/>
<protein>
    <submittedName>
        <fullName evidence="1">Uncharacterized protein</fullName>
    </submittedName>
</protein>
<name>A0A0A8YMN4_ARUDO</name>